<evidence type="ECO:0000313" key="3">
    <source>
        <dbReference type="EMBL" id="OBZ91290.1"/>
    </source>
</evidence>
<evidence type="ECO:0000259" key="2">
    <source>
        <dbReference type="Pfam" id="PF09444"/>
    </source>
</evidence>
<feature type="compositionally biased region" description="Basic residues" evidence="1">
    <location>
        <begin position="127"/>
        <end position="145"/>
    </location>
</feature>
<dbReference type="AlphaFoldDB" id="A0A1C7NQQ9"/>
<feature type="compositionally biased region" description="Low complexity" evidence="1">
    <location>
        <begin position="214"/>
        <end position="224"/>
    </location>
</feature>
<gene>
    <name evidence="3" type="ORF">A0J61_00685</name>
</gene>
<feature type="region of interest" description="Disordered" evidence="1">
    <location>
        <begin position="113"/>
        <end position="250"/>
    </location>
</feature>
<feature type="compositionally biased region" description="Basic residues" evidence="1">
    <location>
        <begin position="181"/>
        <end position="198"/>
    </location>
</feature>
<dbReference type="Proteomes" id="UP000093000">
    <property type="component" value="Unassembled WGS sequence"/>
</dbReference>
<keyword evidence="4" id="KW-1185">Reference proteome</keyword>
<feature type="region of interest" description="Disordered" evidence="1">
    <location>
        <begin position="270"/>
        <end position="301"/>
    </location>
</feature>
<dbReference type="OrthoDB" id="2130597at2759"/>
<feature type="compositionally biased region" description="Polar residues" evidence="1">
    <location>
        <begin position="873"/>
        <end position="891"/>
    </location>
</feature>
<feature type="region of interest" description="Disordered" evidence="1">
    <location>
        <begin position="568"/>
        <end position="604"/>
    </location>
</feature>
<feature type="region of interest" description="Disordered" evidence="1">
    <location>
        <begin position="338"/>
        <end position="463"/>
    </location>
</feature>
<feature type="compositionally biased region" description="Acidic residues" evidence="1">
    <location>
        <begin position="407"/>
        <end position="438"/>
    </location>
</feature>
<feature type="compositionally biased region" description="Acidic residues" evidence="1">
    <location>
        <begin position="1"/>
        <end position="10"/>
    </location>
</feature>
<feature type="compositionally biased region" description="Basic and acidic residues" evidence="1">
    <location>
        <begin position="517"/>
        <end position="527"/>
    </location>
</feature>
<reference evidence="3 4" key="1">
    <citation type="submission" date="2016-03" db="EMBL/GenBank/DDBJ databases">
        <title>Choanephora cucurbitarum.</title>
        <authorList>
            <person name="Min B."/>
            <person name="Park H."/>
            <person name="Park J.-H."/>
            <person name="Shin H.-D."/>
            <person name="Choi I.-G."/>
        </authorList>
    </citation>
    <scope>NUCLEOTIDE SEQUENCE [LARGE SCALE GENOMIC DNA]</scope>
    <source>
        <strain evidence="3 4">KUS-F28377</strain>
    </source>
</reference>
<dbReference type="InterPro" id="IPR018564">
    <property type="entry name" value="Repl_chkpnt_MRC1_dom"/>
</dbReference>
<name>A0A1C7NQQ9_9FUNG</name>
<protein>
    <recommendedName>
        <fullName evidence="2">DNA replication checkpoint mediator MRC1 domain-containing protein</fullName>
    </recommendedName>
</protein>
<proteinExistence type="predicted"/>
<dbReference type="InParanoid" id="A0A1C7NQQ9"/>
<feature type="compositionally biased region" description="Acidic residues" evidence="1">
    <location>
        <begin position="538"/>
        <end position="552"/>
    </location>
</feature>
<feature type="compositionally biased region" description="Basic and acidic residues" evidence="1">
    <location>
        <begin position="371"/>
        <end position="386"/>
    </location>
</feature>
<dbReference type="EMBL" id="LUGH01000016">
    <property type="protein sequence ID" value="OBZ91290.1"/>
    <property type="molecule type" value="Genomic_DNA"/>
</dbReference>
<feature type="compositionally biased region" description="Acidic residues" evidence="1">
    <location>
        <begin position="579"/>
        <end position="590"/>
    </location>
</feature>
<feature type="compositionally biased region" description="Basic and acidic residues" evidence="1">
    <location>
        <begin position="353"/>
        <end position="363"/>
    </location>
</feature>
<feature type="region of interest" description="Disordered" evidence="1">
    <location>
        <begin position="1"/>
        <end position="50"/>
    </location>
</feature>
<feature type="compositionally biased region" description="Acidic residues" evidence="1">
    <location>
        <begin position="451"/>
        <end position="461"/>
    </location>
</feature>
<comment type="caution">
    <text evidence="3">The sequence shown here is derived from an EMBL/GenBank/DDBJ whole genome shotgun (WGS) entry which is preliminary data.</text>
</comment>
<accession>A0A1C7NQQ9</accession>
<organism evidence="3 4">
    <name type="scientific">Choanephora cucurbitarum</name>
    <dbReference type="NCBI Taxonomy" id="101091"/>
    <lineage>
        <taxon>Eukaryota</taxon>
        <taxon>Fungi</taxon>
        <taxon>Fungi incertae sedis</taxon>
        <taxon>Mucoromycota</taxon>
        <taxon>Mucoromycotina</taxon>
        <taxon>Mucoromycetes</taxon>
        <taxon>Mucorales</taxon>
        <taxon>Mucorineae</taxon>
        <taxon>Choanephoraceae</taxon>
        <taxon>Choanephoroideae</taxon>
        <taxon>Choanephora</taxon>
    </lineage>
</organism>
<feature type="region of interest" description="Disordered" evidence="1">
    <location>
        <begin position="517"/>
        <end position="552"/>
    </location>
</feature>
<sequence length="924" mass="105679">MDIDLSDDEQPLFKQDNNHGLIGIDQREQSDSEDDFGLSSMADQDQLDDLNIPSHMKNILRMGNYDASLNRSFHDESESDDDSVLGQARRIANRVDIDKLNKELELSKNKFRDFGEKEEEEQQPAKTKAKKTKKPKEKKRKRDRKRIGDDDDDISEAAVRQRRANRTALEEQSDDSEREGKQRKRDKKSAGRKTRKKNQGPLVDENGEALVYRTTGLLDDTSSSSEDERKLSKKEELEMHRENERLRRTAEQKIKPIYNIKTFDDLINRPSRKRLETTPRPMTILPEVKQEQTANDSDSDLEIINDPRKIAASLVSPERARYPIPSWSPVRPVTASMREHNRRMLSRMTNESYQHRIRMEQAAKAKGKHTTATERAKQLLQREKDTIMINQQIDQHFEKSKHQLSQDTDEEDEDYQEDQEEEEENEEAFSGSEDELLVEDLNAQAQSDESQTNDDENEDDNMAFMAFKRWKNKKIKKSIFEDDEDEEQDVQPKKKAIPAHSITNFFKIKQTEAEKMLESDAIQDKPLSRLVRRNSLEGGEEDHQELDAMDVDEISTTKQKNFKTNFMTSAKPKEKSEYLEEEAVESEDEFFGAAGSDNEEDENLDEFEKDDLVVEHNDEKVDEEALREAFNKQDQESDSHMIQRLLTDITGGGLRKQKAAAEAGLMLDDIDIYEDMDNDLIAIRQAAAARRRKLLKAKGSDRLETLLNDPKTAAFAKAAQVVSDEVMGGFLDEEETAASAEEDQEESDKPKEVVSLKSYTKRVIVAEEDDEEDNDIDMEASDDDNVLVVEEYDNPMIMASPMRLGGLAVTEEEEGFQIETMKSPLDIKKAKSIFSSPSNTERFRRLIAETSSALNGNGSDSTGVRIGFGSMQREGNNTINDRSSNKQTQPMGSIGELFMSDSTAKGERAKKSKLKNLKKNNIFE</sequence>
<feature type="region of interest" description="Disordered" evidence="1">
    <location>
        <begin position="871"/>
        <end position="924"/>
    </location>
</feature>
<evidence type="ECO:0000313" key="4">
    <source>
        <dbReference type="Proteomes" id="UP000093000"/>
    </source>
</evidence>
<dbReference type="STRING" id="101091.A0A1C7NQQ9"/>
<evidence type="ECO:0000256" key="1">
    <source>
        <dbReference type="SAM" id="MobiDB-lite"/>
    </source>
</evidence>
<feature type="domain" description="DNA replication checkpoint mediator MRC1" evidence="2">
    <location>
        <begin position="573"/>
        <end position="717"/>
    </location>
</feature>
<dbReference type="Pfam" id="PF09444">
    <property type="entry name" value="MRC1"/>
    <property type="match status" value="1"/>
</dbReference>
<feature type="compositionally biased region" description="Basic and acidic residues" evidence="1">
    <location>
        <begin position="226"/>
        <end position="250"/>
    </location>
</feature>